<dbReference type="GeneTree" id="ENSGT00530000064312"/>
<dbReference type="Ensembl" id="ENSMMMT00000000861.1">
    <property type="protein sequence ID" value="ENSMMMP00000000776.1"/>
    <property type="gene ID" value="ENSMMMG00000000739.1"/>
</dbReference>
<dbReference type="InterPro" id="IPR050159">
    <property type="entry name" value="Kazal-type_SerProtInhib"/>
</dbReference>
<sequence>KLRQRRIVMPRLSINTVGKMPGAIQTRPWLSVNCTPYRNLPPEELRFCPLVYEPICGSDGKTYSNECIFCFKVKETDERLKFIHFGKC</sequence>
<dbReference type="PANTHER" id="PTHR47499:SF2">
    <property type="entry name" value="SERINE PROTEASE INHIBITOR KAZAL-TYPE 9"/>
    <property type="match status" value="1"/>
</dbReference>
<evidence type="ECO:0000256" key="1">
    <source>
        <dbReference type="ARBA" id="ARBA00004613"/>
    </source>
</evidence>
<dbReference type="SUPFAM" id="SSF100895">
    <property type="entry name" value="Kazal-type serine protease inhibitors"/>
    <property type="match status" value="1"/>
</dbReference>
<dbReference type="GO" id="GO:0005576">
    <property type="term" value="C:extracellular region"/>
    <property type="evidence" value="ECO:0007669"/>
    <property type="project" value="UniProtKB-SubCell"/>
</dbReference>
<dbReference type="SMART" id="SM00280">
    <property type="entry name" value="KAZAL"/>
    <property type="match status" value="1"/>
</dbReference>
<dbReference type="PROSITE" id="PS51465">
    <property type="entry name" value="KAZAL_2"/>
    <property type="match status" value="1"/>
</dbReference>
<dbReference type="InterPro" id="IPR002350">
    <property type="entry name" value="Kazal_dom"/>
</dbReference>
<dbReference type="Pfam" id="PF00050">
    <property type="entry name" value="Kazal_1"/>
    <property type="match status" value="1"/>
</dbReference>
<accession>A0A8C5YJ71</accession>
<keyword evidence="4" id="KW-0722">Serine protease inhibitor</keyword>
<evidence type="ECO:0000256" key="4">
    <source>
        <dbReference type="ARBA" id="ARBA00022900"/>
    </source>
</evidence>
<dbReference type="InterPro" id="IPR036058">
    <property type="entry name" value="Kazal_dom_sf"/>
</dbReference>
<keyword evidence="2" id="KW-0964">Secreted</keyword>
<name>A0A8C5YJ71_MARMA</name>
<keyword evidence="8" id="KW-1185">Reference proteome</keyword>
<dbReference type="Proteomes" id="UP000694407">
    <property type="component" value="Unplaced"/>
</dbReference>
<protein>
    <recommendedName>
        <fullName evidence="6">Kazal-like domain-containing protein</fullName>
    </recommendedName>
</protein>
<dbReference type="InterPro" id="IPR001239">
    <property type="entry name" value="Prot_inh_Kazal-m"/>
</dbReference>
<feature type="domain" description="Kazal-like" evidence="6">
    <location>
        <begin position="28"/>
        <end position="88"/>
    </location>
</feature>
<comment type="subcellular location">
    <subcellularLocation>
        <location evidence="1">Secreted</location>
    </subcellularLocation>
</comment>
<organism evidence="7 8">
    <name type="scientific">Marmota marmota marmota</name>
    <name type="common">Alpine marmot</name>
    <dbReference type="NCBI Taxonomy" id="9994"/>
    <lineage>
        <taxon>Eukaryota</taxon>
        <taxon>Metazoa</taxon>
        <taxon>Chordata</taxon>
        <taxon>Craniata</taxon>
        <taxon>Vertebrata</taxon>
        <taxon>Euteleostomi</taxon>
        <taxon>Mammalia</taxon>
        <taxon>Eutheria</taxon>
        <taxon>Euarchontoglires</taxon>
        <taxon>Glires</taxon>
        <taxon>Rodentia</taxon>
        <taxon>Sciuromorpha</taxon>
        <taxon>Sciuridae</taxon>
        <taxon>Xerinae</taxon>
        <taxon>Marmotini</taxon>
        <taxon>Marmota</taxon>
    </lineage>
</organism>
<evidence type="ECO:0000256" key="2">
    <source>
        <dbReference type="ARBA" id="ARBA00022525"/>
    </source>
</evidence>
<keyword evidence="5" id="KW-1015">Disulfide bond</keyword>
<reference evidence="7" key="1">
    <citation type="submission" date="2025-08" db="UniProtKB">
        <authorList>
            <consortium name="Ensembl"/>
        </authorList>
    </citation>
    <scope>IDENTIFICATION</scope>
</reference>
<evidence type="ECO:0000313" key="8">
    <source>
        <dbReference type="Proteomes" id="UP000694407"/>
    </source>
</evidence>
<dbReference type="PROSITE" id="PS00282">
    <property type="entry name" value="KAZAL_1"/>
    <property type="match status" value="1"/>
</dbReference>
<proteinExistence type="predicted"/>
<keyword evidence="3" id="KW-0646">Protease inhibitor</keyword>
<evidence type="ECO:0000256" key="3">
    <source>
        <dbReference type="ARBA" id="ARBA00022690"/>
    </source>
</evidence>
<evidence type="ECO:0000259" key="6">
    <source>
        <dbReference type="PROSITE" id="PS51465"/>
    </source>
</evidence>
<dbReference type="Gene3D" id="3.30.60.30">
    <property type="match status" value="1"/>
</dbReference>
<dbReference type="PANTHER" id="PTHR47499">
    <property type="entry name" value="SERINE PROTEASE INHIBITOR KAZAL-TYPE 7 SPINK7"/>
    <property type="match status" value="1"/>
</dbReference>
<dbReference type="GO" id="GO:0004867">
    <property type="term" value="F:serine-type endopeptidase inhibitor activity"/>
    <property type="evidence" value="ECO:0007669"/>
    <property type="project" value="UniProtKB-KW"/>
</dbReference>
<reference evidence="7" key="2">
    <citation type="submission" date="2025-09" db="UniProtKB">
        <authorList>
            <consortium name="Ensembl"/>
        </authorList>
    </citation>
    <scope>IDENTIFICATION</scope>
</reference>
<dbReference type="AlphaFoldDB" id="A0A8C5YJ71"/>
<evidence type="ECO:0000256" key="5">
    <source>
        <dbReference type="ARBA" id="ARBA00023157"/>
    </source>
</evidence>
<evidence type="ECO:0000313" key="7">
    <source>
        <dbReference type="Ensembl" id="ENSMMMP00000000776.1"/>
    </source>
</evidence>
<dbReference type="PRINTS" id="PR00290">
    <property type="entry name" value="KAZALINHBTR"/>
</dbReference>